<dbReference type="EMBL" id="JABAHT010000752">
    <property type="protein sequence ID" value="KAF4652183.1"/>
    <property type="molecule type" value="Genomic_DNA"/>
</dbReference>
<evidence type="ECO:0000313" key="3">
    <source>
        <dbReference type="Proteomes" id="UP000570595"/>
    </source>
</evidence>
<feature type="compositionally biased region" description="Basic and acidic residues" evidence="1">
    <location>
        <begin position="304"/>
        <end position="320"/>
    </location>
</feature>
<feature type="compositionally biased region" description="Basic and acidic residues" evidence="1">
    <location>
        <begin position="234"/>
        <end position="258"/>
    </location>
</feature>
<proteinExistence type="predicted"/>
<gene>
    <name evidence="2" type="ORF">FOZ61_009866</name>
</gene>
<evidence type="ECO:0000313" key="2">
    <source>
        <dbReference type="EMBL" id="KAF4652183.1"/>
    </source>
</evidence>
<evidence type="ECO:0008006" key="4">
    <source>
        <dbReference type="Google" id="ProtNLM"/>
    </source>
</evidence>
<comment type="caution">
    <text evidence="2">The sequence shown here is derived from an EMBL/GenBank/DDBJ whole genome shotgun (WGS) entry which is preliminary data.</text>
</comment>
<feature type="region of interest" description="Disordered" evidence="1">
    <location>
        <begin position="156"/>
        <end position="258"/>
    </location>
</feature>
<feature type="region of interest" description="Disordered" evidence="1">
    <location>
        <begin position="304"/>
        <end position="330"/>
    </location>
</feature>
<feature type="compositionally biased region" description="Basic and acidic residues" evidence="1">
    <location>
        <begin position="350"/>
        <end position="360"/>
    </location>
</feature>
<reference evidence="2 3" key="1">
    <citation type="submission" date="2020-04" db="EMBL/GenBank/DDBJ databases">
        <title>Perkinsus olseni comparative genomics.</title>
        <authorList>
            <person name="Bogema D.R."/>
        </authorList>
    </citation>
    <scope>NUCLEOTIDE SEQUENCE [LARGE SCALE GENOMIC DNA]</scope>
    <source>
        <strain evidence="2">ATCC PRA-179</strain>
    </source>
</reference>
<dbReference type="Proteomes" id="UP000570595">
    <property type="component" value="Unassembled WGS sequence"/>
</dbReference>
<feature type="compositionally biased region" description="Basic and acidic residues" evidence="1">
    <location>
        <begin position="156"/>
        <end position="227"/>
    </location>
</feature>
<protein>
    <recommendedName>
        <fullName evidence="4">PB1 domain-containing protein</fullName>
    </recommendedName>
</protein>
<evidence type="ECO:0000256" key="1">
    <source>
        <dbReference type="SAM" id="MobiDB-lite"/>
    </source>
</evidence>
<dbReference type="OrthoDB" id="445347at2759"/>
<feature type="compositionally biased region" description="Polar residues" evidence="1">
    <location>
        <begin position="361"/>
        <end position="370"/>
    </location>
</feature>
<dbReference type="AlphaFoldDB" id="A0A7J6KXY0"/>
<accession>A0A7J6KXY0</accession>
<name>A0A7J6KXY0_PEROL</name>
<organism evidence="2 3">
    <name type="scientific">Perkinsus olseni</name>
    <name type="common">Perkinsus atlanticus</name>
    <dbReference type="NCBI Taxonomy" id="32597"/>
    <lineage>
        <taxon>Eukaryota</taxon>
        <taxon>Sar</taxon>
        <taxon>Alveolata</taxon>
        <taxon>Perkinsozoa</taxon>
        <taxon>Perkinsea</taxon>
        <taxon>Perkinsida</taxon>
        <taxon>Perkinsidae</taxon>
        <taxon>Perkinsus</taxon>
    </lineage>
</organism>
<sequence>MSSTASVLCFKLHSDSQTIRVRVDPEACQTYEQLCGYVEKAWRELQFRDYRLFYMDDCGELCLLNNLSLSDALALAKKAGKGTPNAVPVMDIFVDVHGREAPSFTPLEPDALMVADLLDELGYVVDPLSALRLVDGLEAADQDINKVADSLKTRKASKAEKKVPEKVEASKAEKKVPEKVEDSKAVSEDKVFDSSKVENSETVKMDKKSAVDKKNDEAEKQEHKKPEVTVNCEKTVRRSDSEPEVVRMHKEVSSEKEARDTMVDFLNKSGFVKGKKSGEQLVNNMFDDLSSMQKVADRLMGYEKADTKKNSKEVENEAKELQSATGDPNKAAARELASALMASQADLKDLSKRLGSRRTDGSTAHRSLSH</sequence>
<feature type="region of interest" description="Disordered" evidence="1">
    <location>
        <begin position="350"/>
        <end position="370"/>
    </location>
</feature>